<dbReference type="PANTHER" id="PTHR47466:SF1">
    <property type="entry name" value="METALLOPROTEASE MEP1 (AFU_ORTHOLOGUE AFUA_1G07730)-RELATED"/>
    <property type="match status" value="1"/>
</dbReference>
<evidence type="ECO:0000313" key="11">
    <source>
        <dbReference type="Proteomes" id="UP001337305"/>
    </source>
</evidence>
<keyword evidence="2" id="KW-0645">Protease</keyword>
<proteinExistence type="inferred from homology"/>
<accession>A0ABU7XWY3</accession>
<evidence type="ECO:0000256" key="3">
    <source>
        <dbReference type="ARBA" id="ARBA00022723"/>
    </source>
</evidence>
<keyword evidence="6" id="KW-0862">Zinc</keyword>
<dbReference type="Proteomes" id="UP001337305">
    <property type="component" value="Unassembled WGS sequence"/>
</dbReference>
<comment type="caution">
    <text evidence="10">The sequence shown here is derived from an EMBL/GenBank/DDBJ whole genome shotgun (WGS) entry which is preliminary data.</text>
</comment>
<dbReference type="Gene3D" id="3.40.390.10">
    <property type="entry name" value="Collagenase (Catalytic Domain)"/>
    <property type="match status" value="1"/>
</dbReference>
<dbReference type="InterPro" id="IPR024079">
    <property type="entry name" value="MetalloPept_cat_dom_sf"/>
</dbReference>
<evidence type="ECO:0000256" key="1">
    <source>
        <dbReference type="ARBA" id="ARBA00008721"/>
    </source>
</evidence>
<dbReference type="EMBL" id="JAODOP010000004">
    <property type="protein sequence ID" value="MEF3835218.1"/>
    <property type="molecule type" value="Genomic_DNA"/>
</dbReference>
<keyword evidence="8" id="KW-1015">Disulfide bond</keyword>
<keyword evidence="3" id="KW-0479">Metal-binding</keyword>
<dbReference type="InterPro" id="IPR008754">
    <property type="entry name" value="Peptidase_M43"/>
</dbReference>
<protein>
    <submittedName>
        <fullName evidence="10">M43 family zinc metalloprotease</fullName>
    </submittedName>
</protein>
<sequence length="303" mass="33906">MIRNSILIALSSIILFSCSKGDGVEHPEETTETVYTLPVVIHIVHTGQEVGTGYNLSNERIIGQIKTLNDDFRKKEGTLGYNIHPLGADTKIEFKLAEIDPNGDQTDGINRVNLNDIFIDTENDWFFDDLPYYGYWNKQDYINVWVFPFEPNTALGQSSVPKANLPGLIDANPDGTTGIMIATPHFGTSDLVGGSNLGRTFTHEMGHFLGLKHLWGKIENANCLDFDDYCEDTPPVSRRTENCDGLANLSCNGESVLTQNYMDYTDDACMNMFTKNQVTRMRYVLKNSNVRKSLITSSAINRN</sequence>
<feature type="domain" description="Peptidase M43 pregnancy-associated plasma-A" evidence="9">
    <location>
        <begin position="135"/>
        <end position="285"/>
    </location>
</feature>
<evidence type="ECO:0000256" key="8">
    <source>
        <dbReference type="ARBA" id="ARBA00023157"/>
    </source>
</evidence>
<reference evidence="10 11" key="1">
    <citation type="submission" date="2022-09" db="EMBL/GenBank/DDBJ databases">
        <title>Genome sequencing of Flavivirga sp. MEBiC05379.</title>
        <authorList>
            <person name="Oh H.-M."/>
            <person name="Kwon K.K."/>
            <person name="Park M.J."/>
            <person name="Yang S.-H."/>
        </authorList>
    </citation>
    <scope>NUCLEOTIDE SEQUENCE [LARGE SCALE GENOMIC DNA]</scope>
    <source>
        <strain evidence="10 11">MEBiC05379</strain>
    </source>
</reference>
<evidence type="ECO:0000313" key="10">
    <source>
        <dbReference type="EMBL" id="MEF3835218.1"/>
    </source>
</evidence>
<keyword evidence="5" id="KW-0378">Hydrolase</keyword>
<evidence type="ECO:0000259" key="9">
    <source>
        <dbReference type="Pfam" id="PF05572"/>
    </source>
</evidence>
<gene>
    <name evidence="10" type="ORF">N1F79_18995</name>
</gene>
<evidence type="ECO:0000256" key="5">
    <source>
        <dbReference type="ARBA" id="ARBA00022801"/>
    </source>
</evidence>
<dbReference type="SUPFAM" id="SSF55486">
    <property type="entry name" value="Metalloproteases ('zincins'), catalytic domain"/>
    <property type="match status" value="1"/>
</dbReference>
<keyword evidence="4" id="KW-0732">Signal</keyword>
<organism evidence="10 11">
    <name type="scientific">Flavivirga spongiicola</name>
    <dbReference type="NCBI Taxonomy" id="421621"/>
    <lineage>
        <taxon>Bacteria</taxon>
        <taxon>Pseudomonadati</taxon>
        <taxon>Bacteroidota</taxon>
        <taxon>Flavobacteriia</taxon>
        <taxon>Flavobacteriales</taxon>
        <taxon>Flavobacteriaceae</taxon>
        <taxon>Flavivirga</taxon>
    </lineage>
</organism>
<dbReference type="GO" id="GO:0008237">
    <property type="term" value="F:metallopeptidase activity"/>
    <property type="evidence" value="ECO:0007669"/>
    <property type="project" value="UniProtKB-KW"/>
</dbReference>
<evidence type="ECO:0000256" key="6">
    <source>
        <dbReference type="ARBA" id="ARBA00022833"/>
    </source>
</evidence>
<dbReference type="RefSeq" id="WP_303307511.1">
    <property type="nucleotide sequence ID" value="NZ_JAODOP010000004.1"/>
</dbReference>
<keyword evidence="11" id="KW-1185">Reference proteome</keyword>
<comment type="similarity">
    <text evidence="1">Belongs to the peptidase M43B family.</text>
</comment>
<evidence type="ECO:0000256" key="7">
    <source>
        <dbReference type="ARBA" id="ARBA00023049"/>
    </source>
</evidence>
<evidence type="ECO:0000256" key="2">
    <source>
        <dbReference type="ARBA" id="ARBA00022670"/>
    </source>
</evidence>
<dbReference type="Pfam" id="PF05572">
    <property type="entry name" value="Peptidase_M43"/>
    <property type="match status" value="1"/>
</dbReference>
<evidence type="ECO:0000256" key="4">
    <source>
        <dbReference type="ARBA" id="ARBA00022729"/>
    </source>
</evidence>
<keyword evidence="7 10" id="KW-0482">Metalloprotease</keyword>
<name>A0ABU7XWY3_9FLAO</name>
<dbReference type="PANTHER" id="PTHR47466">
    <property type="match status" value="1"/>
</dbReference>
<dbReference type="PROSITE" id="PS51257">
    <property type="entry name" value="PROKAR_LIPOPROTEIN"/>
    <property type="match status" value="1"/>
</dbReference>